<dbReference type="GO" id="GO:0031297">
    <property type="term" value="P:replication fork processing"/>
    <property type="evidence" value="ECO:0007669"/>
    <property type="project" value="TreeGrafter"/>
</dbReference>
<dbReference type="PANTHER" id="PTHR31399">
    <property type="entry name" value="DNA-DIRECTED PRIMASE / POLYMERASE PROTEIN"/>
    <property type="match status" value="1"/>
</dbReference>
<dbReference type="InterPro" id="IPR044917">
    <property type="entry name" value="PRIMPOL"/>
</dbReference>
<name>X1SFY4_9ZZZZ</name>
<comment type="caution">
    <text evidence="1">The sequence shown here is derived from an EMBL/GenBank/DDBJ whole genome shotgun (WGS) entry which is preliminary data.</text>
</comment>
<evidence type="ECO:0000313" key="1">
    <source>
        <dbReference type="EMBL" id="GAI91883.1"/>
    </source>
</evidence>
<dbReference type="GO" id="GO:0006264">
    <property type="term" value="P:mitochondrial DNA replication"/>
    <property type="evidence" value="ECO:0007669"/>
    <property type="project" value="TreeGrafter"/>
</dbReference>
<gene>
    <name evidence="1" type="ORF">S12H4_26725</name>
</gene>
<reference evidence="1" key="1">
    <citation type="journal article" date="2014" name="Front. Microbiol.">
        <title>High frequency of phylogenetically diverse reductive dehalogenase-homologous genes in deep subseafloor sedimentary metagenomes.</title>
        <authorList>
            <person name="Kawai M."/>
            <person name="Futagami T."/>
            <person name="Toyoda A."/>
            <person name="Takaki Y."/>
            <person name="Nishi S."/>
            <person name="Hori S."/>
            <person name="Arai W."/>
            <person name="Tsubouchi T."/>
            <person name="Morono Y."/>
            <person name="Uchiyama I."/>
            <person name="Ito T."/>
            <person name="Fujiyama A."/>
            <person name="Inagaki F."/>
            <person name="Takami H."/>
        </authorList>
    </citation>
    <scope>NUCLEOTIDE SEQUENCE</scope>
    <source>
        <strain evidence="1">Expedition CK06-06</strain>
    </source>
</reference>
<dbReference type="EMBL" id="BARW01015193">
    <property type="protein sequence ID" value="GAI91883.1"/>
    <property type="molecule type" value="Genomic_DNA"/>
</dbReference>
<sequence>MYTSNMILNPDIHPYIHSIQNKYRSPVQNHQCTPFKPKIRKFNRLTEAILYATRNHYLPIFSKEYKKSGSRQFYVFNDIQTCWNQMYIDTQWNDRAIYEVLYEQNPVRLYTDVEIESSELNDKYTIDERLNAFIESIHLVSKYIWPKMNIQWSIRTRLDSTVSYDDKESSIKKISQHWLFDGYLFDDSDDDNNKTNIYELMFFNNMQLKTFMNLTYELYDKKYRDSFSSLSSSSSSSSSSTRIPQKLYKENIKTNEIERIIDCSVYALNRN</sequence>
<dbReference type="GO" id="GO:0009411">
    <property type="term" value="P:response to UV"/>
    <property type="evidence" value="ECO:0007669"/>
    <property type="project" value="TreeGrafter"/>
</dbReference>
<organism evidence="1">
    <name type="scientific">marine sediment metagenome</name>
    <dbReference type="NCBI Taxonomy" id="412755"/>
    <lineage>
        <taxon>unclassified sequences</taxon>
        <taxon>metagenomes</taxon>
        <taxon>ecological metagenomes</taxon>
    </lineage>
</organism>
<accession>X1SFY4</accession>
<protein>
    <submittedName>
        <fullName evidence="1">Uncharacterized protein</fullName>
    </submittedName>
</protein>
<feature type="non-terminal residue" evidence="1">
    <location>
        <position position="271"/>
    </location>
</feature>
<dbReference type="GO" id="GO:0042276">
    <property type="term" value="P:error-prone translesion synthesis"/>
    <property type="evidence" value="ECO:0007669"/>
    <property type="project" value="InterPro"/>
</dbReference>
<dbReference type="AlphaFoldDB" id="X1SFY4"/>
<dbReference type="GO" id="GO:0003887">
    <property type="term" value="F:DNA-directed DNA polymerase activity"/>
    <property type="evidence" value="ECO:0007669"/>
    <property type="project" value="InterPro"/>
</dbReference>
<proteinExistence type="predicted"/>
<dbReference type="GO" id="GO:0005634">
    <property type="term" value="C:nucleus"/>
    <property type="evidence" value="ECO:0007669"/>
    <property type="project" value="TreeGrafter"/>
</dbReference>
<dbReference type="GO" id="GO:0003682">
    <property type="term" value="F:chromatin binding"/>
    <property type="evidence" value="ECO:0007669"/>
    <property type="project" value="TreeGrafter"/>
</dbReference>
<dbReference type="GO" id="GO:0005759">
    <property type="term" value="C:mitochondrial matrix"/>
    <property type="evidence" value="ECO:0007669"/>
    <property type="project" value="TreeGrafter"/>
</dbReference>
<dbReference type="PANTHER" id="PTHR31399:SF0">
    <property type="entry name" value="DNA-DIRECTED PRIMASE_POLYMERASE PROTEIN"/>
    <property type="match status" value="1"/>
</dbReference>